<dbReference type="Proteomes" id="UP000295414">
    <property type="component" value="Unassembled WGS sequence"/>
</dbReference>
<comment type="caution">
    <text evidence="7">The sequence shown here is derived from an EMBL/GenBank/DDBJ whole genome shotgun (WGS) entry which is preliminary data.</text>
</comment>
<keyword evidence="4 5" id="KW-0472">Membrane</keyword>
<keyword evidence="8" id="KW-1185">Reference proteome</keyword>
<dbReference type="InterPro" id="IPR007452">
    <property type="entry name" value="TamB_C"/>
</dbReference>
<evidence type="ECO:0000259" key="6">
    <source>
        <dbReference type="Pfam" id="PF04357"/>
    </source>
</evidence>
<feature type="transmembrane region" description="Helical" evidence="5">
    <location>
        <begin position="40"/>
        <end position="64"/>
    </location>
</feature>
<organism evidence="7 8">
    <name type="scientific">Thermomonas haemolytica</name>
    <dbReference type="NCBI Taxonomy" id="141949"/>
    <lineage>
        <taxon>Bacteria</taxon>
        <taxon>Pseudomonadati</taxon>
        <taxon>Pseudomonadota</taxon>
        <taxon>Gammaproteobacteria</taxon>
        <taxon>Lysobacterales</taxon>
        <taxon>Lysobacteraceae</taxon>
        <taxon>Thermomonas</taxon>
    </lineage>
</organism>
<evidence type="ECO:0000256" key="1">
    <source>
        <dbReference type="ARBA" id="ARBA00004167"/>
    </source>
</evidence>
<reference evidence="7 8" key="1">
    <citation type="submission" date="2019-03" db="EMBL/GenBank/DDBJ databases">
        <title>Genomic Encyclopedia of Type Strains, Phase IV (KMG-IV): sequencing the most valuable type-strain genomes for metagenomic binning, comparative biology and taxonomic classification.</title>
        <authorList>
            <person name="Goeker M."/>
        </authorList>
    </citation>
    <scope>NUCLEOTIDE SEQUENCE [LARGE SCALE GENOMIC DNA]</scope>
    <source>
        <strain evidence="7 8">DSM 13605</strain>
    </source>
</reference>
<evidence type="ECO:0000256" key="2">
    <source>
        <dbReference type="ARBA" id="ARBA00022692"/>
    </source>
</evidence>
<dbReference type="PANTHER" id="PTHR36985:SF1">
    <property type="entry name" value="TRANSLOCATION AND ASSEMBLY MODULE SUBUNIT TAMB"/>
    <property type="match status" value="1"/>
</dbReference>
<comment type="subcellular location">
    <subcellularLocation>
        <location evidence="1">Membrane</location>
        <topology evidence="1">Single-pass membrane protein</topology>
    </subcellularLocation>
</comment>
<proteinExistence type="predicted"/>
<dbReference type="RefSeq" id="WP_240311044.1">
    <property type="nucleotide sequence ID" value="NZ_MSZW01000036.1"/>
</dbReference>
<dbReference type="GO" id="GO:0005886">
    <property type="term" value="C:plasma membrane"/>
    <property type="evidence" value="ECO:0007669"/>
    <property type="project" value="InterPro"/>
</dbReference>
<protein>
    <submittedName>
        <fullName evidence="7">Autotransporter secretion inner membrane protein TamB</fullName>
    </submittedName>
</protein>
<evidence type="ECO:0000313" key="7">
    <source>
        <dbReference type="EMBL" id="TCT25304.1"/>
    </source>
</evidence>
<keyword evidence="3 5" id="KW-1133">Transmembrane helix</keyword>
<name>A0A4R3NDP5_9GAMM</name>
<dbReference type="GO" id="GO:0009306">
    <property type="term" value="P:protein secretion"/>
    <property type="evidence" value="ECO:0007669"/>
    <property type="project" value="InterPro"/>
</dbReference>
<evidence type="ECO:0000256" key="5">
    <source>
        <dbReference type="SAM" id="Phobius"/>
    </source>
</evidence>
<feature type="domain" description="Translocation and assembly module TamB C-terminal" evidence="6">
    <location>
        <begin position="967"/>
        <end position="1298"/>
    </location>
</feature>
<dbReference type="EMBL" id="SMAP01000002">
    <property type="protein sequence ID" value="TCT25304.1"/>
    <property type="molecule type" value="Genomic_DNA"/>
</dbReference>
<keyword evidence="2 5" id="KW-0812">Transmembrane</keyword>
<evidence type="ECO:0000256" key="4">
    <source>
        <dbReference type="ARBA" id="ARBA00023136"/>
    </source>
</evidence>
<sequence>MSRGERRFGLTPLPADATPEQREARIAQLRALRHARRRRLAVRSGIGALALLLLAAVAVTWLLMTIRGRDALLAQLVARLPAGTELTWEAADGPVSGPMTLHGVRFSMPRQRDPDCVPTARASCAMGTLRFQAQTVVLAPSLLPLLGRTLRLDALEVRGGVLDLPRSDTPLELPRWPDVLPQIAPPLALRADAIRIDDLAIRHEGAPLVVIQRLRGGLQASSGHLHVEHLAIDSDRGRFTLHGDYQPARDFRSDLTATAVLAAAPGRTPARLGLVVRGDLKRMVVALAGEVPDPLRASLLLQGDKATPHWQLDARGDGLDLGLLLGAATPATPLRFSLSARGDGGDAQLQGALHQGDRAFVLQPSRLRLQDQQLQLQPLVLDAFGGRVTANGSADLRDPAHAAVRLALNARGLHWNSADGRTTLRGDADLGVAGQLQRWALQGQLRLLRGNERAEVELTSTGDMDRMQVTRLTATMPQGRLEATGALAWTPALAWTAQATLAGFDPGYFAPDWPGALRGELRSRGGLRADGRLRAELQARDLGGRLRGRALAGHADAAIDGDAYRGQLALTLGGSRIDARGSVDTTVAVTASLAPLRLDDLLPGARGVLRGTLALRGARTAPDIAVDLAGSDLAFGAYRASRVQAQGRLPWRAGDGDLRLEASGVQAGLPLDTLHARLRGAVERLQLDAEARGEAGRLALSAQARRQGARWDGTLATLTLAPAQAAAWTLRQPARWAWDGRSGALSEACLAAAGGGTLCVQGDWPRRGLDLRGEALPLALLGDWLPRREDGRRWAFEGTLDLTAQLRPQGGAWRASANLASASGGLRNSARARRALFAYRDLTLAASLDPQRIEARITAGLDSGGRLDARFTTGWDAPAPLSGQLQASVRELGWLELFSPDLVEPSGALDVDVSLGGTRGKPQLAGNARLQRFAAELPALGIALQDGDVQLQAQADGSARIAGRLGSGQGPLQIDGRLDWQDADTPLQLTLRGTRVLLADTRQLRLLASPDIQVDYRAGTPLQVRGSVAVPEANLHLERLDMAVAPSPDVVVLDPADPQQAARAPLPLDLDLTLTVGDAVKLDGYGLAGTLGGSLRVRQLPGSEVRATGALDVGGRYRAYGQDLRITRGRLLWSNEAIGDPRLDIRAEREIGEVTAGVQVSGRASAPQASVWSNPAMSQSEALAYLTLGRPLPSLNRSELQQVDLAKSALNTGVGLLTAQLGARIGLDDAGVSNSRALGGDVLGVGKYLSPRLYVSYGVSLLGTGQVVTLKYLLRKGFDIQVESSTVENRASINWRTEK</sequence>
<accession>A0A4R3NDP5</accession>
<gene>
    <name evidence="7" type="ORF">EDC34_102192</name>
</gene>
<dbReference type="GO" id="GO:0097347">
    <property type="term" value="C:TAM protein secretion complex"/>
    <property type="evidence" value="ECO:0007669"/>
    <property type="project" value="TreeGrafter"/>
</dbReference>
<dbReference type="PANTHER" id="PTHR36985">
    <property type="entry name" value="TRANSLOCATION AND ASSEMBLY MODULE SUBUNIT TAMB"/>
    <property type="match status" value="1"/>
</dbReference>
<evidence type="ECO:0000313" key="8">
    <source>
        <dbReference type="Proteomes" id="UP000295414"/>
    </source>
</evidence>
<evidence type="ECO:0000256" key="3">
    <source>
        <dbReference type="ARBA" id="ARBA00022989"/>
    </source>
</evidence>
<dbReference type="Pfam" id="PF04357">
    <property type="entry name" value="TamB"/>
    <property type="match status" value="1"/>
</dbReference>